<keyword evidence="4" id="KW-1185">Reference proteome</keyword>
<proteinExistence type="predicted"/>
<accession>A0A485KKW7</accession>
<organism evidence="3 4">
    <name type="scientific">Aphanomyces stellatus</name>
    <dbReference type="NCBI Taxonomy" id="120398"/>
    <lineage>
        <taxon>Eukaryota</taxon>
        <taxon>Sar</taxon>
        <taxon>Stramenopiles</taxon>
        <taxon>Oomycota</taxon>
        <taxon>Saprolegniomycetes</taxon>
        <taxon>Saprolegniales</taxon>
        <taxon>Verrucalvaceae</taxon>
        <taxon>Aphanomyces</taxon>
    </lineage>
</organism>
<evidence type="ECO:0000313" key="3">
    <source>
        <dbReference type="EMBL" id="VFT85534.1"/>
    </source>
</evidence>
<gene>
    <name evidence="3" type="primary">Aste57867_8648</name>
    <name evidence="2" type="ORF">As57867_008614</name>
    <name evidence="3" type="ORF">ASTE57867_8648</name>
</gene>
<dbReference type="OrthoDB" id="70711at2759"/>
<dbReference type="EMBL" id="VJMH01005110">
    <property type="protein sequence ID" value="KAF0700849.1"/>
    <property type="molecule type" value="Genomic_DNA"/>
</dbReference>
<feature type="region of interest" description="Disordered" evidence="1">
    <location>
        <begin position="1"/>
        <end position="23"/>
    </location>
</feature>
<name>A0A485KKW7_9STRA</name>
<evidence type="ECO:0000256" key="1">
    <source>
        <dbReference type="SAM" id="MobiDB-lite"/>
    </source>
</evidence>
<dbReference type="EMBL" id="CAADRA010005131">
    <property type="protein sequence ID" value="VFT85534.1"/>
    <property type="molecule type" value="Genomic_DNA"/>
</dbReference>
<protein>
    <submittedName>
        <fullName evidence="3">Aste57867_8648 protein</fullName>
    </submittedName>
</protein>
<reference evidence="3 4" key="1">
    <citation type="submission" date="2019-03" db="EMBL/GenBank/DDBJ databases">
        <authorList>
            <person name="Gaulin E."/>
            <person name="Dumas B."/>
        </authorList>
    </citation>
    <scope>NUCLEOTIDE SEQUENCE [LARGE SCALE GENOMIC DNA]</scope>
    <source>
        <strain evidence="3">CBS 568.67</strain>
    </source>
</reference>
<evidence type="ECO:0000313" key="4">
    <source>
        <dbReference type="Proteomes" id="UP000332933"/>
    </source>
</evidence>
<reference evidence="2" key="2">
    <citation type="submission" date="2019-06" db="EMBL/GenBank/DDBJ databases">
        <title>Genomics analysis of Aphanomyces spp. identifies a new class of oomycete effector associated with host adaptation.</title>
        <authorList>
            <person name="Gaulin E."/>
        </authorList>
    </citation>
    <scope>NUCLEOTIDE SEQUENCE</scope>
    <source>
        <strain evidence="2">CBS 578.67</strain>
    </source>
</reference>
<sequence>MPTKSDPSAAAPPAKRDKNARRRSYFKEIRRAYRQDEKNERLALLEQITELEKVLGPLALSAGDDKKKDEANMLPWKDIAHALHDDARDVSSQQVALKTQVKDVQMLVWEMRQWVAANTALRVRQSSILLCLSRGMQRTLDNQVPTWRNVTLLANPTSRRLGKEWITQQLYHNTDVIFQRYGFPAIDSGETIADWDNQSIVVDGCDFTVYRRQVETGDSLADAIAHIDDTLLSVQSTLPTTARTSEVDDILTVGTHAAGCGQSKVEIEGSTTLFALVTSRREYVNLLCGEFRSDRRCVFVLQQILDDETSRHPDYPQRNRMFWHDIQELPTGRTVTRSVAMHSLCYTTQGGIAVDEDAKVIQVNISGCPYMNARQPNFPSW</sequence>
<dbReference type="Proteomes" id="UP000332933">
    <property type="component" value="Unassembled WGS sequence"/>
</dbReference>
<dbReference type="AlphaFoldDB" id="A0A485KKW7"/>
<evidence type="ECO:0000313" key="2">
    <source>
        <dbReference type="EMBL" id="KAF0700849.1"/>
    </source>
</evidence>